<keyword evidence="2" id="KW-0406">Ion transport</keyword>
<reference evidence="2 3" key="1">
    <citation type="submission" date="2018-10" db="EMBL/GenBank/DDBJ databases">
        <title>Genome assembly for a Yunnan-Guizhou Plateau 3E fish, Anabarilius grahami (Regan), and its evolutionary and genetic applications.</title>
        <authorList>
            <person name="Jiang W."/>
        </authorList>
    </citation>
    <scope>NUCLEOTIDE SEQUENCE [LARGE SCALE GENOMIC DNA]</scope>
    <source>
        <strain evidence="2">AG-KIZ</strain>
        <tissue evidence="2">Muscle</tissue>
    </source>
</reference>
<name>A0A3N0YKV0_ANAGA</name>
<dbReference type="OrthoDB" id="2984333at2759"/>
<proteinExistence type="predicted"/>
<dbReference type="GO" id="GO:0034220">
    <property type="term" value="P:monoatomic ion transmembrane transport"/>
    <property type="evidence" value="ECO:0007669"/>
    <property type="project" value="UniProtKB-KW"/>
</dbReference>
<dbReference type="AlphaFoldDB" id="A0A3N0YKV0"/>
<keyword evidence="2" id="KW-0813">Transport</keyword>
<evidence type="ECO:0000256" key="1">
    <source>
        <dbReference type="SAM" id="MobiDB-lite"/>
    </source>
</evidence>
<feature type="region of interest" description="Disordered" evidence="1">
    <location>
        <begin position="27"/>
        <end position="59"/>
    </location>
</feature>
<protein>
    <submittedName>
        <fullName evidence="2">Sodium channel protein type 2 subunit alpha</fullName>
    </submittedName>
</protein>
<organism evidence="2 3">
    <name type="scientific">Anabarilius grahami</name>
    <name type="common">Kanglang fish</name>
    <name type="synonym">Barilius grahami</name>
    <dbReference type="NCBI Taxonomy" id="495550"/>
    <lineage>
        <taxon>Eukaryota</taxon>
        <taxon>Metazoa</taxon>
        <taxon>Chordata</taxon>
        <taxon>Craniata</taxon>
        <taxon>Vertebrata</taxon>
        <taxon>Euteleostomi</taxon>
        <taxon>Actinopterygii</taxon>
        <taxon>Neopterygii</taxon>
        <taxon>Teleostei</taxon>
        <taxon>Ostariophysi</taxon>
        <taxon>Cypriniformes</taxon>
        <taxon>Xenocyprididae</taxon>
        <taxon>Xenocypridinae</taxon>
        <taxon>Xenocypridinae incertae sedis</taxon>
        <taxon>Anabarilius</taxon>
    </lineage>
</organism>
<evidence type="ECO:0000313" key="2">
    <source>
        <dbReference type="EMBL" id="ROL46408.1"/>
    </source>
</evidence>
<evidence type="ECO:0000313" key="3">
    <source>
        <dbReference type="Proteomes" id="UP000281406"/>
    </source>
</evidence>
<sequence length="103" mass="11579">MAHTFTPPGPKSFRKFTRESLKAIESRIAEENKKSKDKRERIKDDECGRKPNSGLEAGKSLPFIYGDIPRGMVSTPLEDLDQFYINQAVSFDFYCSTGGSTNP</sequence>
<comment type="caution">
    <text evidence="2">The sequence shown here is derived from an EMBL/GenBank/DDBJ whole genome shotgun (WGS) entry which is preliminary data.</text>
</comment>
<gene>
    <name evidence="2" type="ORF">DPX16_3653</name>
</gene>
<dbReference type="Proteomes" id="UP000281406">
    <property type="component" value="Unassembled WGS sequence"/>
</dbReference>
<accession>A0A3N0YKV0</accession>
<dbReference type="EMBL" id="RJVU01038255">
    <property type="protein sequence ID" value="ROL46408.1"/>
    <property type="molecule type" value="Genomic_DNA"/>
</dbReference>
<keyword evidence="3" id="KW-1185">Reference proteome</keyword>
<keyword evidence="2" id="KW-0407">Ion channel</keyword>
<feature type="compositionally biased region" description="Basic and acidic residues" evidence="1">
    <location>
        <begin position="27"/>
        <end position="49"/>
    </location>
</feature>